<evidence type="ECO:0000313" key="2">
    <source>
        <dbReference type="EMBL" id="CAB3409860.1"/>
    </source>
</evidence>
<comment type="caution">
    <text evidence="2">The sequence shown here is derived from an EMBL/GenBank/DDBJ whole genome shotgun (WGS) entry which is preliminary data.</text>
</comment>
<protein>
    <submittedName>
        <fullName evidence="2">Uncharacterized protein</fullName>
    </submittedName>
</protein>
<keyword evidence="3" id="KW-1185">Reference proteome</keyword>
<evidence type="ECO:0000313" key="3">
    <source>
        <dbReference type="Proteomes" id="UP000494206"/>
    </source>
</evidence>
<reference evidence="2 3" key="1">
    <citation type="submission" date="2020-04" db="EMBL/GenBank/DDBJ databases">
        <authorList>
            <person name="Laetsch R D."/>
            <person name="Stevens L."/>
            <person name="Kumar S."/>
            <person name="Blaxter L. M."/>
        </authorList>
    </citation>
    <scope>NUCLEOTIDE SEQUENCE [LARGE SCALE GENOMIC DNA]</scope>
</reference>
<proteinExistence type="predicted"/>
<dbReference type="EMBL" id="CADEPM010000009">
    <property type="protein sequence ID" value="CAB3409860.1"/>
    <property type="molecule type" value="Genomic_DNA"/>
</dbReference>
<evidence type="ECO:0000256" key="1">
    <source>
        <dbReference type="SAM" id="MobiDB-lite"/>
    </source>
</evidence>
<name>A0A8S1FBA9_9PELO</name>
<dbReference type="Proteomes" id="UP000494206">
    <property type="component" value="Unassembled WGS sequence"/>
</dbReference>
<gene>
    <name evidence="2" type="ORF">CBOVIS_LOCUS11459</name>
</gene>
<accession>A0A8S1FBA9</accession>
<organism evidence="2 3">
    <name type="scientific">Caenorhabditis bovis</name>
    <dbReference type="NCBI Taxonomy" id="2654633"/>
    <lineage>
        <taxon>Eukaryota</taxon>
        <taxon>Metazoa</taxon>
        <taxon>Ecdysozoa</taxon>
        <taxon>Nematoda</taxon>
        <taxon>Chromadorea</taxon>
        <taxon>Rhabditida</taxon>
        <taxon>Rhabditina</taxon>
        <taxon>Rhabditomorpha</taxon>
        <taxon>Rhabditoidea</taxon>
        <taxon>Rhabditidae</taxon>
        <taxon>Peloderinae</taxon>
        <taxon>Caenorhabditis</taxon>
    </lineage>
</organism>
<dbReference type="AlphaFoldDB" id="A0A8S1FBA9"/>
<sequence>MYGRIPLVPVDKILGTEAPTFHKNGELEEFRATLIKAIREAREQATEHAKKAREDMKTQYDKHERVNPIREGDLVFLKKFAINIGEARKLTLSWTGYFRVEKIPDPDHVIISNCAVHRQKPRRVHITQVKLAIPPAQPIVTTTQLTEEENRALENANTTEDDVIGIMSHDMTSPSKEPEPTEPSSNDREPRYNLRPHKPPKFSLIFDRHAPQGALSADRVKQEEELMSTEGTAQHFQETPISKKTTIADVVSHTERTMKPTTYRTYDQAVQAPRSGNPHVYG</sequence>
<feature type="region of interest" description="Disordered" evidence="1">
    <location>
        <begin position="168"/>
        <end position="235"/>
    </location>
</feature>